<feature type="compositionally biased region" description="Basic and acidic residues" evidence="1">
    <location>
        <begin position="94"/>
        <end position="110"/>
    </location>
</feature>
<feature type="region of interest" description="Disordered" evidence="1">
    <location>
        <begin position="1"/>
        <end position="26"/>
    </location>
</feature>
<gene>
    <name evidence="2" type="ORF">FGG08_006854</name>
</gene>
<dbReference type="Proteomes" id="UP000698800">
    <property type="component" value="Unassembled WGS sequence"/>
</dbReference>
<feature type="compositionally biased region" description="Low complexity" evidence="1">
    <location>
        <begin position="519"/>
        <end position="533"/>
    </location>
</feature>
<dbReference type="EMBL" id="JAGHQL010000220">
    <property type="protein sequence ID" value="KAH0536259.1"/>
    <property type="molecule type" value="Genomic_DNA"/>
</dbReference>
<protein>
    <submittedName>
        <fullName evidence="2">Uncharacterized protein</fullName>
    </submittedName>
</protein>
<proteinExistence type="predicted"/>
<feature type="compositionally biased region" description="Polar residues" evidence="1">
    <location>
        <begin position="54"/>
        <end position="74"/>
    </location>
</feature>
<feature type="compositionally biased region" description="Low complexity" evidence="1">
    <location>
        <begin position="187"/>
        <end position="211"/>
    </location>
</feature>
<feature type="region of interest" description="Disordered" evidence="1">
    <location>
        <begin position="185"/>
        <end position="211"/>
    </location>
</feature>
<comment type="caution">
    <text evidence="2">The sequence shown here is derived from an EMBL/GenBank/DDBJ whole genome shotgun (WGS) entry which is preliminary data.</text>
</comment>
<feature type="compositionally biased region" description="Basic residues" evidence="1">
    <location>
        <begin position="1"/>
        <end position="15"/>
    </location>
</feature>
<feature type="region of interest" description="Disordered" evidence="1">
    <location>
        <begin position="470"/>
        <end position="548"/>
    </location>
</feature>
<organism evidence="2 3">
    <name type="scientific">Glutinoglossum americanum</name>
    <dbReference type="NCBI Taxonomy" id="1670608"/>
    <lineage>
        <taxon>Eukaryota</taxon>
        <taxon>Fungi</taxon>
        <taxon>Dikarya</taxon>
        <taxon>Ascomycota</taxon>
        <taxon>Pezizomycotina</taxon>
        <taxon>Geoglossomycetes</taxon>
        <taxon>Geoglossales</taxon>
        <taxon>Geoglossaceae</taxon>
        <taxon>Glutinoglossum</taxon>
    </lineage>
</organism>
<reference evidence="2" key="1">
    <citation type="submission" date="2021-03" db="EMBL/GenBank/DDBJ databases">
        <title>Comparative genomics and phylogenomic investigation of the class Geoglossomycetes provide insights into ecological specialization and systematics.</title>
        <authorList>
            <person name="Melie T."/>
            <person name="Pirro S."/>
            <person name="Miller A.N."/>
            <person name="Quandt A."/>
        </authorList>
    </citation>
    <scope>NUCLEOTIDE SEQUENCE</scope>
    <source>
        <strain evidence="2">GBOQ0MN5Z8</strain>
    </source>
</reference>
<evidence type="ECO:0000313" key="2">
    <source>
        <dbReference type="EMBL" id="KAH0536259.1"/>
    </source>
</evidence>
<feature type="region of interest" description="Disordered" evidence="1">
    <location>
        <begin position="47"/>
        <end position="141"/>
    </location>
</feature>
<name>A0A9P8L0K4_9PEZI</name>
<evidence type="ECO:0000313" key="3">
    <source>
        <dbReference type="Proteomes" id="UP000698800"/>
    </source>
</evidence>
<accession>A0A9P8L0K4</accession>
<evidence type="ECO:0000256" key="1">
    <source>
        <dbReference type="SAM" id="MobiDB-lite"/>
    </source>
</evidence>
<dbReference type="OrthoDB" id="5424149at2759"/>
<sequence>MRGRVAKPRRIRRPKLSQENAVASEGAGMYAGSATVSGVGRHVDSPVKELPLSYSEQSQVSDLAQETGPLQSDTGQRDAASEIHSPLAKRARSTRTDRQRLGVEDEKAEQATKAALQRPKPDPPRRPYASSLGPKVEVSEQVSPAARSWEWQIGSGVDDKEPQLTRAWLTRENLALFNMMAKKKANKASASAPRESTVEPSTTKTTSTTSSGFAIQAYNNGILDPLHSKPPTNLEDIQKRHARSRKTISPPQSVHGTYVHRVGSAVNEATMVVEVGGRLLKEYEDRGYQRAFNQAFTGFSKDVGFNNDLSAPQPDFVEGLEMQEYRPFPVNKHISGAVLYKDSPSSLTLPHLAGEWKGCGKDMEEARLQSAYDGAALVYARNQALSYIGKPDPPGHAGVTTFTTDGANLNFFAHYATPSEDGTLEYHQYPYESVNLKKYQEFKDGRRGLRNEQDHAREQSYALRDRLKEHWKQRRGGPRPITEGAPPPVPDGTSETSADEDEAGHEVVGQPCQLTPTASSQPCMASSSVSSSKPLPPTSNHVPGRGGG</sequence>
<dbReference type="AlphaFoldDB" id="A0A9P8L0K4"/>
<keyword evidence="3" id="KW-1185">Reference proteome</keyword>